<sequence>MKNAKIYETHVHTKNLETAINFYESLGLRIAFIIEDRRVAFFYLGEEGSREQMLGVWEVRKEEFTKSHFAFSATYEELLNIPNYLKEKGITLRPSFGLKPTEPIVHSWMPAASYYFYDPDGNSLEYITLLEGEPIPQLGPVHLSTWLKHNENPQS</sequence>
<evidence type="ECO:0000313" key="2">
    <source>
        <dbReference type="EMBL" id="MFD1737513.1"/>
    </source>
</evidence>
<keyword evidence="3" id="KW-1185">Reference proteome</keyword>
<comment type="caution">
    <text evidence="2">The sequence shown here is derived from an EMBL/GenBank/DDBJ whole genome shotgun (WGS) entry which is preliminary data.</text>
</comment>
<dbReference type="InterPro" id="IPR029068">
    <property type="entry name" value="Glyas_Bleomycin-R_OHBP_Dase"/>
</dbReference>
<accession>A0ABW4LS65</accession>
<proteinExistence type="predicted"/>
<organism evidence="2 3">
    <name type="scientific">Bacillus salitolerans</name>
    <dbReference type="NCBI Taxonomy" id="1437434"/>
    <lineage>
        <taxon>Bacteria</taxon>
        <taxon>Bacillati</taxon>
        <taxon>Bacillota</taxon>
        <taxon>Bacilli</taxon>
        <taxon>Bacillales</taxon>
        <taxon>Bacillaceae</taxon>
        <taxon>Bacillus</taxon>
    </lineage>
</organism>
<evidence type="ECO:0000259" key="1">
    <source>
        <dbReference type="PROSITE" id="PS51819"/>
    </source>
</evidence>
<name>A0ABW4LS65_9BACI</name>
<gene>
    <name evidence="2" type="ORF">ACFSCX_13215</name>
</gene>
<dbReference type="Gene3D" id="3.10.180.10">
    <property type="entry name" value="2,3-Dihydroxybiphenyl 1,2-Dioxygenase, domain 1"/>
    <property type="match status" value="1"/>
</dbReference>
<dbReference type="InterPro" id="IPR037523">
    <property type="entry name" value="VOC_core"/>
</dbReference>
<dbReference type="InterPro" id="IPR004360">
    <property type="entry name" value="Glyas_Fos-R_dOase_dom"/>
</dbReference>
<dbReference type="EMBL" id="JBHUEM010000020">
    <property type="protein sequence ID" value="MFD1737513.1"/>
    <property type="molecule type" value="Genomic_DNA"/>
</dbReference>
<dbReference type="PROSITE" id="PS51819">
    <property type="entry name" value="VOC"/>
    <property type="match status" value="1"/>
</dbReference>
<dbReference type="CDD" id="cd06587">
    <property type="entry name" value="VOC"/>
    <property type="match status" value="1"/>
</dbReference>
<feature type="domain" description="VOC" evidence="1">
    <location>
        <begin position="5"/>
        <end position="129"/>
    </location>
</feature>
<dbReference type="Pfam" id="PF00903">
    <property type="entry name" value="Glyoxalase"/>
    <property type="match status" value="1"/>
</dbReference>
<evidence type="ECO:0000313" key="3">
    <source>
        <dbReference type="Proteomes" id="UP001597214"/>
    </source>
</evidence>
<reference evidence="3" key="1">
    <citation type="journal article" date="2019" name="Int. J. Syst. Evol. Microbiol.">
        <title>The Global Catalogue of Microorganisms (GCM) 10K type strain sequencing project: providing services to taxonomists for standard genome sequencing and annotation.</title>
        <authorList>
            <consortium name="The Broad Institute Genomics Platform"/>
            <consortium name="The Broad Institute Genome Sequencing Center for Infectious Disease"/>
            <person name="Wu L."/>
            <person name="Ma J."/>
        </authorList>
    </citation>
    <scope>NUCLEOTIDE SEQUENCE [LARGE SCALE GENOMIC DNA]</scope>
    <source>
        <strain evidence="3">CCUG 49339</strain>
    </source>
</reference>
<dbReference type="Proteomes" id="UP001597214">
    <property type="component" value="Unassembled WGS sequence"/>
</dbReference>
<dbReference type="SUPFAM" id="SSF54593">
    <property type="entry name" value="Glyoxalase/Bleomycin resistance protein/Dihydroxybiphenyl dioxygenase"/>
    <property type="match status" value="1"/>
</dbReference>
<protein>
    <submittedName>
        <fullName evidence="2">VOC family protein</fullName>
    </submittedName>
</protein>
<dbReference type="RefSeq" id="WP_377928716.1">
    <property type="nucleotide sequence ID" value="NZ_JBHUEM010000020.1"/>
</dbReference>